<keyword evidence="4" id="KW-0904">Protein phosphatase</keyword>
<evidence type="ECO:0000256" key="3">
    <source>
        <dbReference type="ARBA" id="ARBA00022801"/>
    </source>
</evidence>
<keyword evidence="10" id="KW-1133">Transmembrane helix</keyword>
<dbReference type="GO" id="GO:0046872">
    <property type="term" value="F:metal ion binding"/>
    <property type="evidence" value="ECO:0007669"/>
    <property type="project" value="UniProtKB-KW"/>
</dbReference>
<dbReference type="SUPFAM" id="SSF56300">
    <property type="entry name" value="Metallo-dependent phosphatases"/>
    <property type="match status" value="1"/>
</dbReference>
<evidence type="ECO:0000256" key="8">
    <source>
        <dbReference type="RuleBase" id="RU004273"/>
    </source>
</evidence>
<accession>A0A6G1MNM6</accession>
<dbReference type="Pfam" id="PF00149">
    <property type="entry name" value="Metallophos"/>
    <property type="match status" value="1"/>
</dbReference>
<keyword evidence="10" id="KW-0472">Membrane</keyword>
<evidence type="ECO:0000256" key="9">
    <source>
        <dbReference type="SAM" id="MobiDB-lite"/>
    </source>
</evidence>
<evidence type="ECO:0000256" key="5">
    <source>
        <dbReference type="ARBA" id="ARBA00023211"/>
    </source>
</evidence>
<feature type="transmembrane region" description="Helical" evidence="10">
    <location>
        <begin position="339"/>
        <end position="358"/>
    </location>
</feature>
<proteinExistence type="inferred from homology"/>
<dbReference type="GO" id="GO:0004722">
    <property type="term" value="F:protein serine/threonine phosphatase activity"/>
    <property type="evidence" value="ECO:0007669"/>
    <property type="project" value="UniProtKB-EC"/>
</dbReference>
<name>A0A6G1MNM6_ORBOL</name>
<protein>
    <recommendedName>
        <fullName evidence="8">Serine/threonine-protein phosphatase</fullName>
        <ecNumber evidence="8">3.1.3.16</ecNumber>
    </recommendedName>
</protein>
<dbReference type="GO" id="GO:0016020">
    <property type="term" value="C:membrane"/>
    <property type="evidence" value="ECO:0007669"/>
    <property type="project" value="UniProtKB-SubCell"/>
</dbReference>
<evidence type="ECO:0000256" key="10">
    <source>
        <dbReference type="SAM" id="Phobius"/>
    </source>
</evidence>
<feature type="compositionally biased region" description="Low complexity" evidence="9">
    <location>
        <begin position="548"/>
        <end position="560"/>
    </location>
</feature>
<dbReference type="AlphaFoldDB" id="A0A6G1MNM6"/>
<dbReference type="EMBL" id="WIPF01000042">
    <property type="protein sequence ID" value="KAF3221595.1"/>
    <property type="molecule type" value="Genomic_DNA"/>
</dbReference>
<dbReference type="InterPro" id="IPR047129">
    <property type="entry name" value="PPA2-like"/>
</dbReference>
<feature type="transmembrane region" description="Helical" evidence="10">
    <location>
        <begin position="122"/>
        <end position="142"/>
    </location>
</feature>
<evidence type="ECO:0000256" key="2">
    <source>
        <dbReference type="ARBA" id="ARBA00022723"/>
    </source>
</evidence>
<feature type="region of interest" description="Disordered" evidence="9">
    <location>
        <begin position="548"/>
        <end position="592"/>
    </location>
</feature>
<evidence type="ECO:0000313" key="11">
    <source>
        <dbReference type="EMBL" id="KAF3221595.1"/>
    </source>
</evidence>
<dbReference type="Gene3D" id="3.60.21.10">
    <property type="match status" value="1"/>
</dbReference>
<dbReference type="InterPro" id="IPR020846">
    <property type="entry name" value="MFS_dom"/>
</dbReference>
<feature type="transmembrane region" description="Helical" evidence="10">
    <location>
        <begin position="148"/>
        <end position="165"/>
    </location>
</feature>
<feature type="transmembrane region" description="Helical" evidence="10">
    <location>
        <begin position="364"/>
        <end position="385"/>
    </location>
</feature>
<dbReference type="SMART" id="SM00156">
    <property type="entry name" value="PP2Ac"/>
    <property type="match status" value="1"/>
</dbReference>
<dbReference type="GO" id="GO:0022857">
    <property type="term" value="F:transmembrane transporter activity"/>
    <property type="evidence" value="ECO:0007669"/>
    <property type="project" value="InterPro"/>
</dbReference>
<feature type="transmembrane region" description="Helical" evidence="10">
    <location>
        <begin position="272"/>
        <end position="290"/>
    </location>
</feature>
<evidence type="ECO:0000256" key="4">
    <source>
        <dbReference type="ARBA" id="ARBA00022912"/>
    </source>
</evidence>
<dbReference type="EC" id="3.1.3.16" evidence="8"/>
<dbReference type="InterPro" id="IPR029052">
    <property type="entry name" value="Metallo-depent_PP-like"/>
</dbReference>
<evidence type="ECO:0000313" key="12">
    <source>
        <dbReference type="Proteomes" id="UP000483672"/>
    </source>
</evidence>
<dbReference type="InterPro" id="IPR011701">
    <property type="entry name" value="MFS"/>
</dbReference>
<dbReference type="FunFam" id="1.20.1250.20:FF:000286">
    <property type="entry name" value="MFS efflux transporter"/>
    <property type="match status" value="1"/>
</dbReference>
<dbReference type="PANTHER" id="PTHR45619">
    <property type="entry name" value="SERINE/THREONINE-PROTEIN PHOSPHATASE PP2A-RELATED"/>
    <property type="match status" value="1"/>
</dbReference>
<keyword evidence="10" id="KW-0812">Transmembrane</keyword>
<comment type="catalytic activity">
    <reaction evidence="7 8">
        <text>O-phospho-L-threonyl-[protein] + H2O = L-threonyl-[protein] + phosphate</text>
        <dbReference type="Rhea" id="RHEA:47004"/>
        <dbReference type="Rhea" id="RHEA-COMP:11060"/>
        <dbReference type="Rhea" id="RHEA-COMP:11605"/>
        <dbReference type="ChEBI" id="CHEBI:15377"/>
        <dbReference type="ChEBI" id="CHEBI:30013"/>
        <dbReference type="ChEBI" id="CHEBI:43474"/>
        <dbReference type="ChEBI" id="CHEBI:61977"/>
        <dbReference type="EC" id="3.1.3.16"/>
    </reaction>
</comment>
<keyword evidence="5" id="KW-0464">Manganese</keyword>
<dbReference type="PROSITE" id="PS00125">
    <property type="entry name" value="SER_THR_PHOSPHATASE"/>
    <property type="match status" value="1"/>
</dbReference>
<feature type="transmembrane region" description="Helical" evidence="10">
    <location>
        <begin position="186"/>
        <end position="208"/>
    </location>
</feature>
<dbReference type="InterPro" id="IPR036259">
    <property type="entry name" value="MFS_trans_sf"/>
</dbReference>
<evidence type="ECO:0000256" key="6">
    <source>
        <dbReference type="ARBA" id="ARBA00047761"/>
    </source>
</evidence>
<keyword evidence="2" id="KW-0479">Metal-binding</keyword>
<reference evidence="11 12" key="1">
    <citation type="submission" date="2019-06" db="EMBL/GenBank/DDBJ databases">
        <authorList>
            <person name="Palmer J.M."/>
        </authorList>
    </citation>
    <scope>NUCLEOTIDE SEQUENCE [LARGE SCALE GENOMIC DNA]</scope>
    <source>
        <strain evidence="11 12">TWF191</strain>
    </source>
</reference>
<comment type="similarity">
    <text evidence="8">Belongs to the PPP phosphatase family.</text>
</comment>
<evidence type="ECO:0000256" key="1">
    <source>
        <dbReference type="ARBA" id="ARBA00004141"/>
    </source>
</evidence>
<dbReference type="FunFam" id="3.60.21.10:FF:000005">
    <property type="entry name" value="Serine/threonine-protein phosphatase"/>
    <property type="match status" value="1"/>
</dbReference>
<comment type="catalytic activity">
    <reaction evidence="6">
        <text>O-phospho-L-seryl-[protein] + H2O = L-seryl-[protein] + phosphate</text>
        <dbReference type="Rhea" id="RHEA:20629"/>
        <dbReference type="Rhea" id="RHEA-COMP:9863"/>
        <dbReference type="Rhea" id="RHEA-COMP:11604"/>
        <dbReference type="ChEBI" id="CHEBI:15377"/>
        <dbReference type="ChEBI" id="CHEBI:29999"/>
        <dbReference type="ChEBI" id="CHEBI:43474"/>
        <dbReference type="ChEBI" id="CHEBI:83421"/>
        <dbReference type="EC" id="3.1.3.16"/>
    </reaction>
</comment>
<dbReference type="Proteomes" id="UP000483672">
    <property type="component" value="Unassembled WGS sequence"/>
</dbReference>
<feature type="transmembrane region" description="Helical" evidence="10">
    <location>
        <begin position="397"/>
        <end position="421"/>
    </location>
</feature>
<feature type="transmembrane region" description="Helical" evidence="10">
    <location>
        <begin position="310"/>
        <end position="327"/>
    </location>
</feature>
<dbReference type="Pfam" id="PF07690">
    <property type="entry name" value="MFS_1"/>
    <property type="match status" value="1"/>
</dbReference>
<comment type="subcellular location">
    <subcellularLocation>
        <location evidence="1">Membrane</location>
        <topology evidence="1">Multi-pass membrane protein</topology>
    </subcellularLocation>
</comment>
<dbReference type="Gene3D" id="1.20.1250.20">
    <property type="entry name" value="MFS general substrate transporter like domains"/>
    <property type="match status" value="1"/>
</dbReference>
<feature type="transmembrane region" description="Helical" evidence="10">
    <location>
        <begin position="63"/>
        <end position="85"/>
    </location>
</feature>
<evidence type="ECO:0000256" key="7">
    <source>
        <dbReference type="ARBA" id="ARBA00048336"/>
    </source>
</evidence>
<gene>
    <name evidence="11" type="ORF">TWF191_007098</name>
</gene>
<keyword evidence="3 8" id="KW-0378">Hydrolase</keyword>
<sequence>MSTQTGTITEVVPHVVINASSKTIDFQPHEEIELNTRAPSRQSGRAVSEDEAIKLTKDTMFKLLSAGFSFFFAGTSDGCLGALIPYILRTYQVNTDMIAVIFAASFGGWVAAALTNSHLLKYLGFGSILAIGACIQLLAHVLRVWTPPYALFAVSFFLTSLGQAYQDSHSNTYVSGVKGAHRWLGFIHAMYALGLLVSPFVATPIAVARPDRWALFYGFLIGLGVINIVAVLFAFRDSLKVIHRAEPTVEGEDTSRGKSAVEEIKETLGMRALWLLSLYFFLFLGASVTGGGWSVEFLVRIRGGDLSKMGYVPAGQNGGLFLGRLLLAEPTKRFGERRMVLVYCILTLAAQLVFWLVPNIPANIAAISLVGFFSGPFFATGISVGSKLFPKRLQPTALGLVFALAQAGGSLFPALTGIIASRVGVQVLQPIMTALLVATGITLASLPACELSTILEAHPGPTPPNISQPKAPTARRHSRSSSTNVFPAQLLSELKAQSESIVAGQLVAAGGLPSSSSAVITDDNEPSSDTLVPQPTLATLYAGFQESIDSSTSTSSRTPTAAPYIPRRPSAEPLTTGPMSLGESGSSSGGGPDEWLEMAKKCKYLPESDMKRLCELVKECLMEESNIQPVTSPVTVCGDIHGQFYDLMELFRVGGGFPPDINYVFLGDFVDRGYFSLETFTLLMCLKAKYPSHITLVRGNHESRQITQVYGFYEECQTKYGNASVWKSCCQVFDFLALAAIIDGKVLCVHGGLSPEIRTLDQIRVVARAQEIPHEGAFCDLVWSDPEDVDTWAVSPRGAGWLFGDKVATEFNHVNNLTLIARAHQLVNEGYKYHFKNAVVTVWSAPNYCYRCGNVASIMQVKEDLQPEFKIFRAVPDDQRAVPPGRAGRGEYFL</sequence>
<feature type="transmembrane region" description="Helical" evidence="10">
    <location>
        <begin position="97"/>
        <end position="115"/>
    </location>
</feature>
<dbReference type="PROSITE" id="PS50850">
    <property type="entry name" value="MFS"/>
    <property type="match status" value="1"/>
</dbReference>
<organism evidence="11 12">
    <name type="scientific">Orbilia oligospora</name>
    <name type="common">Nematode-trapping fungus</name>
    <name type="synonym">Arthrobotrys oligospora</name>
    <dbReference type="NCBI Taxonomy" id="2813651"/>
    <lineage>
        <taxon>Eukaryota</taxon>
        <taxon>Fungi</taxon>
        <taxon>Dikarya</taxon>
        <taxon>Ascomycota</taxon>
        <taxon>Pezizomycotina</taxon>
        <taxon>Orbiliomycetes</taxon>
        <taxon>Orbiliales</taxon>
        <taxon>Orbiliaceae</taxon>
        <taxon>Orbilia</taxon>
    </lineage>
</organism>
<feature type="transmembrane region" description="Helical" evidence="10">
    <location>
        <begin position="214"/>
        <end position="235"/>
    </location>
</feature>
<dbReference type="PRINTS" id="PR00114">
    <property type="entry name" value="STPHPHTASE"/>
</dbReference>
<dbReference type="SUPFAM" id="SSF103473">
    <property type="entry name" value="MFS general substrate transporter"/>
    <property type="match status" value="1"/>
</dbReference>
<dbReference type="CDD" id="cd07415">
    <property type="entry name" value="MPP_PP2A_PP4_PP6"/>
    <property type="match status" value="1"/>
</dbReference>
<dbReference type="InterPro" id="IPR004843">
    <property type="entry name" value="Calcineurin-like_PHP"/>
</dbReference>
<dbReference type="InterPro" id="IPR006186">
    <property type="entry name" value="Ser/Thr-sp_prot-phosphatase"/>
</dbReference>
<comment type="caution">
    <text evidence="11">The sequence shown here is derived from an EMBL/GenBank/DDBJ whole genome shotgun (WGS) entry which is preliminary data.</text>
</comment>
<feature type="region of interest" description="Disordered" evidence="9">
    <location>
        <begin position="457"/>
        <end position="482"/>
    </location>
</feature>